<evidence type="ECO:0000313" key="10">
    <source>
        <dbReference type="Proteomes" id="UP000009047"/>
    </source>
</evidence>
<evidence type="ECO:0000256" key="6">
    <source>
        <dbReference type="ARBA" id="ARBA00023136"/>
    </source>
</evidence>
<dbReference type="Proteomes" id="UP000009047">
    <property type="component" value="Chromosome"/>
</dbReference>
<evidence type="ECO:0000313" key="9">
    <source>
        <dbReference type="EMBL" id="ADK83538.1"/>
    </source>
</evidence>
<feature type="transmembrane region" description="Helical" evidence="7">
    <location>
        <begin position="34"/>
        <end position="56"/>
    </location>
</feature>
<dbReference type="OrthoDB" id="9811198at2"/>
<evidence type="ECO:0000256" key="4">
    <source>
        <dbReference type="ARBA" id="ARBA00022692"/>
    </source>
</evidence>
<dbReference type="RefSeq" id="WP_013256994.1">
    <property type="nucleotide sequence ID" value="NC_014365.1"/>
</dbReference>
<name>E1QDL9_DESB2</name>
<dbReference type="EMBL" id="CP002085">
    <property type="protein sequence ID" value="ADK83538.1"/>
    <property type="molecule type" value="Genomic_DNA"/>
</dbReference>
<dbReference type="AlphaFoldDB" id="E1QDL9"/>
<keyword evidence="10" id="KW-1185">Reference proteome</keyword>
<feature type="transmembrane region" description="Helical" evidence="7">
    <location>
        <begin position="6"/>
        <end position="25"/>
    </location>
</feature>
<comment type="similarity">
    <text evidence="2">Belongs to the MgtC/SapB family.</text>
</comment>
<sequence>MVYLDETTMVARIAMAGALGMIIGLERERHSKAAGLRSCILVCMAGALLMSLSLYLTQLFASNANDSMIRMDPGRLPSYAIAGMGFLGAGAIIQGRRSAWGVTTGAAMWVLTGVGLSVGAGLYLPAFVVVALTFVALAFFPTLARLLPKEQLVVLSLEADSRKAVDGVRDLLKHYGAHLIFLGKNRCLESDTVSATFRLRIISGAKWATMLDELEQVPDVTCYSWHEADVP</sequence>
<dbReference type="InterPro" id="IPR049177">
    <property type="entry name" value="MgtC_SapB_SrpB_YhiD_N"/>
</dbReference>
<feature type="domain" description="MgtC/SapB/SrpB/YhiD N-terminal" evidence="8">
    <location>
        <begin position="14"/>
        <end position="145"/>
    </location>
</feature>
<evidence type="ECO:0000256" key="1">
    <source>
        <dbReference type="ARBA" id="ARBA00004651"/>
    </source>
</evidence>
<keyword evidence="3" id="KW-1003">Cell membrane</keyword>
<keyword evidence="4 7" id="KW-0812">Transmembrane</keyword>
<feature type="transmembrane region" description="Helical" evidence="7">
    <location>
        <begin position="126"/>
        <end position="147"/>
    </location>
</feature>
<feature type="transmembrane region" description="Helical" evidence="7">
    <location>
        <begin position="100"/>
        <end position="120"/>
    </location>
</feature>
<gene>
    <name evidence="9" type="ordered locus">Deba_0159</name>
</gene>
<evidence type="ECO:0000256" key="3">
    <source>
        <dbReference type="ARBA" id="ARBA00022475"/>
    </source>
</evidence>
<evidence type="ECO:0000256" key="5">
    <source>
        <dbReference type="ARBA" id="ARBA00022989"/>
    </source>
</evidence>
<dbReference type="PANTHER" id="PTHR33778">
    <property type="entry name" value="PROTEIN MGTC"/>
    <property type="match status" value="1"/>
</dbReference>
<organism evidence="9 10">
    <name type="scientific">Desulfarculus baarsii (strain ATCC 33931 / DSM 2075 / LMG 7858 / VKM B-1802 / 2st14)</name>
    <dbReference type="NCBI Taxonomy" id="644282"/>
    <lineage>
        <taxon>Bacteria</taxon>
        <taxon>Pseudomonadati</taxon>
        <taxon>Thermodesulfobacteriota</taxon>
        <taxon>Desulfarculia</taxon>
        <taxon>Desulfarculales</taxon>
        <taxon>Desulfarculaceae</taxon>
        <taxon>Desulfarculus</taxon>
    </lineage>
</organism>
<dbReference type="HOGENOM" id="CLU_079292_0_1_7"/>
<dbReference type="PRINTS" id="PR01837">
    <property type="entry name" value="MGTCSAPBPROT"/>
</dbReference>
<dbReference type="eggNOG" id="COG1285">
    <property type="taxonomic scope" value="Bacteria"/>
</dbReference>
<proteinExistence type="inferred from homology"/>
<protein>
    <submittedName>
        <fullName evidence="9">MgtC/SapB transporter</fullName>
    </submittedName>
</protein>
<evidence type="ECO:0000256" key="7">
    <source>
        <dbReference type="SAM" id="Phobius"/>
    </source>
</evidence>
<keyword evidence="6 7" id="KW-0472">Membrane</keyword>
<comment type="subcellular location">
    <subcellularLocation>
        <location evidence="1">Cell membrane</location>
        <topology evidence="1">Multi-pass membrane protein</topology>
    </subcellularLocation>
</comment>
<keyword evidence="5 7" id="KW-1133">Transmembrane helix</keyword>
<dbReference type="InterPro" id="IPR003416">
    <property type="entry name" value="MgtC/SapB/SrpB/YhiD_fam"/>
</dbReference>
<dbReference type="KEGG" id="dbr:Deba_0159"/>
<reference evidence="9 10" key="1">
    <citation type="journal article" date="2010" name="Stand. Genomic Sci.">
        <title>Complete genome sequence of Desulfarculus baarsii type strain (2st14).</title>
        <authorList>
            <person name="Sun H."/>
            <person name="Spring S."/>
            <person name="Lapidus A."/>
            <person name="Davenport K."/>
            <person name="Del Rio T.G."/>
            <person name="Tice H."/>
            <person name="Nolan M."/>
            <person name="Copeland A."/>
            <person name="Cheng J.F."/>
            <person name="Lucas S."/>
            <person name="Tapia R."/>
            <person name="Goodwin L."/>
            <person name="Pitluck S."/>
            <person name="Ivanova N."/>
            <person name="Pagani I."/>
            <person name="Mavromatis K."/>
            <person name="Ovchinnikova G."/>
            <person name="Pati A."/>
            <person name="Chen A."/>
            <person name="Palaniappan K."/>
            <person name="Hauser L."/>
            <person name="Chang Y.J."/>
            <person name="Jeffries C.D."/>
            <person name="Detter J.C."/>
            <person name="Han C."/>
            <person name="Rohde M."/>
            <person name="Brambilla E."/>
            <person name="Goker M."/>
            <person name="Woyke T."/>
            <person name="Bristow J."/>
            <person name="Eisen J.A."/>
            <person name="Markowitz V."/>
            <person name="Hugenholtz P."/>
            <person name="Kyrpides N.C."/>
            <person name="Klenk H.P."/>
            <person name="Land M."/>
        </authorList>
    </citation>
    <scope>NUCLEOTIDE SEQUENCE [LARGE SCALE GENOMIC DNA]</scope>
    <source>
        <strain evidence="10">ATCC 33931 / DSM 2075 / LMG 7858 / VKM B-1802 / 2st14</strain>
    </source>
</reference>
<dbReference type="Pfam" id="PF02308">
    <property type="entry name" value="MgtC"/>
    <property type="match status" value="1"/>
</dbReference>
<evidence type="ECO:0000259" key="8">
    <source>
        <dbReference type="Pfam" id="PF02308"/>
    </source>
</evidence>
<feature type="transmembrane region" description="Helical" evidence="7">
    <location>
        <begin position="76"/>
        <end position="93"/>
    </location>
</feature>
<dbReference type="STRING" id="644282.Deba_0159"/>
<evidence type="ECO:0000256" key="2">
    <source>
        <dbReference type="ARBA" id="ARBA00009298"/>
    </source>
</evidence>
<accession>E1QDL9</accession>
<dbReference type="GO" id="GO:0005886">
    <property type="term" value="C:plasma membrane"/>
    <property type="evidence" value="ECO:0007669"/>
    <property type="project" value="UniProtKB-SubCell"/>
</dbReference>
<dbReference type="PANTHER" id="PTHR33778:SF1">
    <property type="entry name" value="MAGNESIUM TRANSPORTER YHID-RELATED"/>
    <property type="match status" value="1"/>
</dbReference>